<protein>
    <submittedName>
        <fullName evidence="3">TIR domain-containing protein</fullName>
    </submittedName>
</protein>
<dbReference type="RefSeq" id="WP_221421545.1">
    <property type="nucleotide sequence ID" value="NZ_CP081297.1"/>
</dbReference>
<accession>A0ABX8ZEK3</accession>
<dbReference type="InterPro" id="IPR035897">
    <property type="entry name" value="Toll_tir_struct_dom_sf"/>
</dbReference>
<dbReference type="Pfam" id="PF13676">
    <property type="entry name" value="TIR_2"/>
    <property type="match status" value="1"/>
</dbReference>
<dbReference type="SUPFAM" id="SSF48452">
    <property type="entry name" value="TPR-like"/>
    <property type="match status" value="1"/>
</dbReference>
<gene>
    <name evidence="3" type="ORF">K3166_06775</name>
</gene>
<evidence type="ECO:0000313" key="3">
    <source>
        <dbReference type="EMBL" id="QZD85994.1"/>
    </source>
</evidence>
<dbReference type="PROSITE" id="PS50104">
    <property type="entry name" value="TIR"/>
    <property type="match status" value="1"/>
</dbReference>
<dbReference type="Gene3D" id="3.40.50.10140">
    <property type="entry name" value="Toll/interleukin-1 receptor homology (TIR) domain"/>
    <property type="match status" value="1"/>
</dbReference>
<dbReference type="InterPro" id="IPR019734">
    <property type="entry name" value="TPR_rpt"/>
</dbReference>
<dbReference type="Gene3D" id="1.25.40.10">
    <property type="entry name" value="Tetratricopeptide repeat domain"/>
    <property type="match status" value="1"/>
</dbReference>
<dbReference type="Proteomes" id="UP000824280">
    <property type="component" value="Chromosome"/>
</dbReference>
<dbReference type="InterPro" id="IPR000157">
    <property type="entry name" value="TIR_dom"/>
</dbReference>
<reference evidence="3 4" key="1">
    <citation type="submission" date="2021-08" db="EMBL/GenBank/DDBJ databases">
        <title>Comparative Genomics Analysis of the Genus Qipengyuania Reveals Extensive Genetic Diversity and Metabolic Versatility, Including the Description of Fifteen Novel Species.</title>
        <authorList>
            <person name="Liu Y."/>
        </authorList>
    </citation>
    <scope>NUCLEOTIDE SEQUENCE [LARGE SCALE GENOMIC DNA]</scope>
    <source>
        <strain evidence="3 4">1XM2-8</strain>
    </source>
</reference>
<dbReference type="EMBL" id="CP081297">
    <property type="protein sequence ID" value="QZD85994.1"/>
    <property type="molecule type" value="Genomic_DNA"/>
</dbReference>
<organism evidence="3 4">
    <name type="scientific">Qipengyuania psychrotolerans</name>
    <dbReference type="NCBI Taxonomy" id="2867238"/>
    <lineage>
        <taxon>Bacteria</taxon>
        <taxon>Pseudomonadati</taxon>
        <taxon>Pseudomonadota</taxon>
        <taxon>Alphaproteobacteria</taxon>
        <taxon>Sphingomonadales</taxon>
        <taxon>Erythrobacteraceae</taxon>
        <taxon>Qipengyuania</taxon>
    </lineage>
</organism>
<name>A0ABX8ZEK3_9SPHN</name>
<keyword evidence="1" id="KW-0802">TPR repeat</keyword>
<dbReference type="PANTHER" id="PTHR12558:SF13">
    <property type="entry name" value="CELL DIVISION CYCLE PROTEIN 27 HOMOLOG"/>
    <property type="match status" value="1"/>
</dbReference>
<keyword evidence="4" id="KW-1185">Reference proteome</keyword>
<proteinExistence type="predicted"/>
<dbReference type="InterPro" id="IPR011990">
    <property type="entry name" value="TPR-like_helical_dom_sf"/>
</dbReference>
<sequence>MTKSPEIFLSYNREDEAVALQFSESFGKEGLSVWWDTELRSGENYDIVTEAALREAKAVVVLWSPRSVGSRWVRAEATIADRRKTLIPVTIEPCDRPVIFELTQTADLSGWNGDLSHPSWRSLVEEIREFLGRDPELGAASVQPAKTPALPPVRHGERGDAPTLAVLPFANRSGLEEDEVFAIGMVEDVIDTLSHAVNVRVISSSATARFYTGKLPDIEALGEQLGVRYLLEGNVRRSGKVLRVTAQLVEAGNGEIAWTQRFEKPLAELAALQEDLIEELAAHLGTQVYRMAMEQALKKPRDLTAWEFCMRGLAALRQLNGDSVGNAIEASSEAISIDPDYGLAHALFAHSSALAYHFLSPDNPAEVKRIKLNVDRALACDGESAPTLAHVAFGLMYLGKLKDSLNCSMRAHRINPGYGFAQLAAGICSPMLGKHENALSILDDFMQIEPQSPYLHYALNWQGVAYLGLDNYEAAESVFRESMLLNPLASYTYWHLALICFHLGNTEEARKLMAETRQREPTADLNLWQLRLSRWGRCNQSTEDLKAHLDDLWAETDEAV</sequence>
<evidence type="ECO:0000259" key="2">
    <source>
        <dbReference type="PROSITE" id="PS50104"/>
    </source>
</evidence>
<dbReference type="PANTHER" id="PTHR12558">
    <property type="entry name" value="CELL DIVISION CYCLE 16,23,27"/>
    <property type="match status" value="1"/>
</dbReference>
<evidence type="ECO:0000313" key="4">
    <source>
        <dbReference type="Proteomes" id="UP000824280"/>
    </source>
</evidence>
<feature type="domain" description="TIR" evidence="2">
    <location>
        <begin position="3"/>
        <end position="127"/>
    </location>
</feature>
<evidence type="ECO:0000256" key="1">
    <source>
        <dbReference type="PROSITE-ProRule" id="PRU00339"/>
    </source>
</evidence>
<feature type="repeat" description="TPR" evidence="1">
    <location>
        <begin position="456"/>
        <end position="489"/>
    </location>
</feature>
<dbReference type="SUPFAM" id="SSF52200">
    <property type="entry name" value="Toll/Interleukin receptor TIR domain"/>
    <property type="match status" value="1"/>
</dbReference>
<dbReference type="Pfam" id="PF13181">
    <property type="entry name" value="TPR_8"/>
    <property type="match status" value="1"/>
</dbReference>
<dbReference type="PROSITE" id="PS50005">
    <property type="entry name" value="TPR"/>
    <property type="match status" value="1"/>
</dbReference>